<accession>A0A8S5QJM8</accession>
<evidence type="ECO:0000313" key="1">
    <source>
        <dbReference type="EMBL" id="DAE18981.1"/>
    </source>
</evidence>
<protein>
    <submittedName>
        <fullName evidence="1">Uncharacterized protein</fullName>
    </submittedName>
</protein>
<dbReference type="EMBL" id="BK015666">
    <property type="protein sequence ID" value="DAE18981.1"/>
    <property type="molecule type" value="Genomic_DNA"/>
</dbReference>
<sequence>MYVLLLHIMELNFLSTVQVREGCLHILNTLQ</sequence>
<reference evidence="1" key="1">
    <citation type="journal article" date="2021" name="Proc. Natl. Acad. Sci. U.S.A.">
        <title>A Catalog of Tens of Thousands of Viruses from Human Metagenomes Reveals Hidden Associations with Chronic Diseases.</title>
        <authorList>
            <person name="Tisza M.J."/>
            <person name="Buck C.B."/>
        </authorList>
    </citation>
    <scope>NUCLEOTIDE SEQUENCE</scope>
    <source>
        <strain evidence="1">CtiOl67</strain>
    </source>
</reference>
<organism evidence="1">
    <name type="scientific">Siphoviridae sp. ctiOl67</name>
    <dbReference type="NCBI Taxonomy" id="2825622"/>
    <lineage>
        <taxon>Viruses</taxon>
        <taxon>Duplodnaviria</taxon>
        <taxon>Heunggongvirae</taxon>
        <taxon>Uroviricota</taxon>
        <taxon>Caudoviricetes</taxon>
    </lineage>
</organism>
<proteinExistence type="predicted"/>
<name>A0A8S5QJM8_9CAUD</name>